<sequence length="292" mass="31869">MQETNAEPLPRNDRLYLQHGPIDIIAHVEAPEEIRLHLYSCAKNRFSTILDELVAELDLLRLPWSINNPVPQGSIAQKMLAAVSDSQVFITPMAAVAGSVADEVLNTLLFEAKKQDSFLKHIQKMYVNNGGDIAFWLNQGSSYSLGVVDNAEIPELNTKVCLPYESPVRGIATSGWRGRSLSLGIADAVTVLAGSASIADVAATLIANDVNIKYQGIEKRPASEVKDDSDLGRIPVTVHVPPLPEEQTSKALHQGLRTARKFIKAGKIEAAYLSLQQQRLVIGNNLNEISNE</sequence>
<organism evidence="1">
    <name type="scientific">marine metagenome</name>
    <dbReference type="NCBI Taxonomy" id="408172"/>
    <lineage>
        <taxon>unclassified sequences</taxon>
        <taxon>metagenomes</taxon>
        <taxon>ecological metagenomes</taxon>
    </lineage>
</organism>
<reference evidence="1" key="1">
    <citation type="submission" date="2018-05" db="EMBL/GenBank/DDBJ databases">
        <authorList>
            <person name="Lanie J.A."/>
            <person name="Ng W.-L."/>
            <person name="Kazmierczak K.M."/>
            <person name="Andrzejewski T.M."/>
            <person name="Davidsen T.M."/>
            <person name="Wayne K.J."/>
            <person name="Tettelin H."/>
            <person name="Glass J.I."/>
            <person name="Rusch D."/>
            <person name="Podicherti R."/>
            <person name="Tsui H.-C.T."/>
            <person name="Winkler M.E."/>
        </authorList>
    </citation>
    <scope>NUCLEOTIDE SEQUENCE</scope>
</reference>
<name>A0A381NKZ5_9ZZZZ</name>
<proteinExistence type="predicted"/>
<dbReference type="InterPro" id="IPR003374">
    <property type="entry name" value="ApbE-like_sf"/>
</dbReference>
<dbReference type="AlphaFoldDB" id="A0A381NKZ5"/>
<gene>
    <name evidence="1" type="ORF">METZ01_LOCUS8051</name>
</gene>
<dbReference type="NCBIfam" id="NF003322">
    <property type="entry name" value="PRK04334.1-2"/>
    <property type="match status" value="1"/>
</dbReference>
<protein>
    <recommendedName>
        <fullName evidence="2">FAD:protein FMN transferase</fullName>
    </recommendedName>
</protein>
<evidence type="ECO:0008006" key="2">
    <source>
        <dbReference type="Google" id="ProtNLM"/>
    </source>
</evidence>
<dbReference type="EMBL" id="UINC01000432">
    <property type="protein sequence ID" value="SUZ55197.1"/>
    <property type="molecule type" value="Genomic_DNA"/>
</dbReference>
<dbReference type="Gene3D" id="3.10.520.10">
    <property type="entry name" value="ApbE-like domains"/>
    <property type="match status" value="1"/>
</dbReference>
<dbReference type="SUPFAM" id="SSF143631">
    <property type="entry name" value="ApbE-like"/>
    <property type="match status" value="1"/>
</dbReference>
<accession>A0A381NKZ5</accession>
<evidence type="ECO:0000313" key="1">
    <source>
        <dbReference type="EMBL" id="SUZ55197.1"/>
    </source>
</evidence>